<dbReference type="SUPFAM" id="SSF81321">
    <property type="entry name" value="Family A G protein-coupled receptor-like"/>
    <property type="match status" value="1"/>
</dbReference>
<evidence type="ECO:0000256" key="1">
    <source>
        <dbReference type="ARBA" id="ARBA00004141"/>
    </source>
</evidence>
<feature type="transmembrane region" description="Helical" evidence="12">
    <location>
        <begin position="2542"/>
        <end position="2564"/>
    </location>
</feature>
<feature type="region of interest" description="Disordered" evidence="11">
    <location>
        <begin position="2696"/>
        <end position="2731"/>
    </location>
</feature>
<proteinExistence type="inferred from homology"/>
<evidence type="ECO:0000313" key="18">
    <source>
        <dbReference type="EnsemblMetazoa" id="Aqu2.1.22161_001"/>
    </source>
</evidence>
<feature type="disulfide bond" evidence="10">
    <location>
        <begin position="1724"/>
        <end position="1733"/>
    </location>
</feature>
<organism evidence="18">
    <name type="scientific">Amphimedon queenslandica</name>
    <name type="common">Sponge</name>
    <dbReference type="NCBI Taxonomy" id="400682"/>
    <lineage>
        <taxon>Eukaryota</taxon>
        <taxon>Metazoa</taxon>
        <taxon>Porifera</taxon>
        <taxon>Demospongiae</taxon>
        <taxon>Heteroscleromorpha</taxon>
        <taxon>Haplosclerida</taxon>
        <taxon>Niphatidae</taxon>
        <taxon>Amphimedon</taxon>
    </lineage>
</organism>
<evidence type="ECO:0000259" key="16">
    <source>
        <dbReference type="PROSITE" id="PS50261"/>
    </source>
</evidence>
<keyword evidence="7 12" id="KW-1133">Transmembrane helix</keyword>
<dbReference type="InterPro" id="IPR013098">
    <property type="entry name" value="Ig_I-set"/>
</dbReference>
<keyword evidence="10" id="KW-0245">EGF-like domain</keyword>
<dbReference type="InParanoid" id="A0A1X7U3Y8"/>
<protein>
    <recommendedName>
        <fullName evidence="20">Receptor protein-tyrosine kinase</fullName>
    </recommendedName>
</protein>
<feature type="domain" description="GAIN-B" evidence="15">
    <location>
        <begin position="2147"/>
        <end position="2301"/>
    </location>
</feature>
<evidence type="ECO:0000256" key="8">
    <source>
        <dbReference type="ARBA" id="ARBA00023136"/>
    </source>
</evidence>
<dbReference type="SMART" id="SM00406">
    <property type="entry name" value="IGv"/>
    <property type="match status" value="6"/>
</dbReference>
<dbReference type="SUPFAM" id="SSF48726">
    <property type="entry name" value="Immunoglobulin"/>
    <property type="match status" value="14"/>
</dbReference>
<evidence type="ECO:0000256" key="4">
    <source>
        <dbReference type="ARBA" id="ARBA00022475"/>
    </source>
</evidence>
<feature type="transmembrane region" description="Helical" evidence="12">
    <location>
        <begin position="2379"/>
        <end position="2401"/>
    </location>
</feature>
<dbReference type="InterPro" id="IPR013106">
    <property type="entry name" value="Ig_V-set"/>
</dbReference>
<gene>
    <name evidence="18" type="primary">105313988</name>
</gene>
<evidence type="ECO:0000259" key="14">
    <source>
        <dbReference type="PROSITE" id="PS50026"/>
    </source>
</evidence>
<reference evidence="19" key="1">
    <citation type="journal article" date="2010" name="Nature">
        <title>The Amphimedon queenslandica genome and the evolution of animal complexity.</title>
        <authorList>
            <person name="Srivastava M."/>
            <person name="Simakov O."/>
            <person name="Chapman J."/>
            <person name="Fahey B."/>
            <person name="Gauthier M.E."/>
            <person name="Mitros T."/>
            <person name="Richards G.S."/>
            <person name="Conaco C."/>
            <person name="Dacre M."/>
            <person name="Hellsten U."/>
            <person name="Larroux C."/>
            <person name="Putnam N.H."/>
            <person name="Stanke M."/>
            <person name="Adamska M."/>
            <person name="Darling A."/>
            <person name="Degnan S.M."/>
            <person name="Oakley T.H."/>
            <person name="Plachetzki D.C."/>
            <person name="Zhai Y."/>
            <person name="Adamski M."/>
            <person name="Calcino A."/>
            <person name="Cummins S.F."/>
            <person name="Goodstein D.M."/>
            <person name="Harris C."/>
            <person name="Jackson D.J."/>
            <person name="Leys S.P."/>
            <person name="Shu S."/>
            <person name="Woodcroft B.J."/>
            <person name="Vervoort M."/>
            <person name="Kosik K.S."/>
            <person name="Manning G."/>
            <person name="Degnan B.M."/>
            <person name="Rokhsar D.S."/>
        </authorList>
    </citation>
    <scope>NUCLEOTIDE SEQUENCE [LARGE SCALE GENOMIC DNA]</scope>
</reference>
<feature type="domain" description="Ig-like" evidence="17">
    <location>
        <begin position="1586"/>
        <end position="1691"/>
    </location>
</feature>
<dbReference type="SMART" id="SM00181">
    <property type="entry name" value="EGF"/>
    <property type="match status" value="1"/>
</dbReference>
<evidence type="ECO:0000256" key="7">
    <source>
        <dbReference type="ARBA" id="ARBA00022989"/>
    </source>
</evidence>
<dbReference type="CDD" id="cd15040">
    <property type="entry name" value="7tmB2_Adhesion"/>
    <property type="match status" value="1"/>
</dbReference>
<feature type="transmembrane region" description="Helical" evidence="12">
    <location>
        <begin position="2422"/>
        <end position="2444"/>
    </location>
</feature>
<dbReference type="PROSITE" id="PS50221">
    <property type="entry name" value="GAIN_B"/>
    <property type="match status" value="1"/>
</dbReference>
<evidence type="ECO:0000259" key="17">
    <source>
        <dbReference type="PROSITE" id="PS50835"/>
    </source>
</evidence>
<evidence type="ECO:0000256" key="11">
    <source>
        <dbReference type="SAM" id="MobiDB-lite"/>
    </source>
</evidence>
<evidence type="ECO:0000256" key="2">
    <source>
        <dbReference type="ARBA" id="ARBA00004236"/>
    </source>
</evidence>
<feature type="transmembrane region" description="Helical" evidence="12">
    <location>
        <begin position="2509"/>
        <end position="2536"/>
    </location>
</feature>
<dbReference type="PROSITE" id="PS00022">
    <property type="entry name" value="EGF_1"/>
    <property type="match status" value="1"/>
</dbReference>
<dbReference type="SUPFAM" id="SSF57196">
    <property type="entry name" value="EGF/Laminin"/>
    <property type="match status" value="1"/>
</dbReference>
<dbReference type="KEGG" id="aqu:105313988"/>
<feature type="signal peptide" evidence="13">
    <location>
        <begin position="1"/>
        <end position="24"/>
    </location>
</feature>
<dbReference type="Gene3D" id="2.60.40.10">
    <property type="entry name" value="Immunoglobulins"/>
    <property type="match status" value="15"/>
</dbReference>
<evidence type="ECO:0000256" key="3">
    <source>
        <dbReference type="ARBA" id="ARBA00007343"/>
    </source>
</evidence>
<dbReference type="InterPro" id="IPR013151">
    <property type="entry name" value="Immunoglobulin_dom"/>
</dbReference>
<dbReference type="InterPro" id="IPR000203">
    <property type="entry name" value="GPS"/>
</dbReference>
<dbReference type="EnsemblMetazoa" id="Aqu2.1.22161_001">
    <property type="protein sequence ID" value="Aqu2.1.22161_001"/>
    <property type="gene ID" value="Aqu2.1.22161"/>
</dbReference>
<dbReference type="SMART" id="SM00303">
    <property type="entry name" value="GPS"/>
    <property type="match status" value="1"/>
</dbReference>
<dbReference type="PANTHER" id="PTHR45080:SF8">
    <property type="entry name" value="IG-LIKE DOMAIN-CONTAINING PROTEIN"/>
    <property type="match status" value="1"/>
</dbReference>
<dbReference type="Pfam" id="PF06119">
    <property type="entry name" value="NIDO"/>
    <property type="match status" value="1"/>
</dbReference>
<feature type="domain" description="Ig-like" evidence="17">
    <location>
        <begin position="1267"/>
        <end position="1359"/>
    </location>
</feature>
<dbReference type="CDD" id="cd00096">
    <property type="entry name" value="Ig"/>
    <property type="match status" value="7"/>
</dbReference>
<dbReference type="Pfam" id="PF07679">
    <property type="entry name" value="I-set"/>
    <property type="match status" value="3"/>
</dbReference>
<dbReference type="GO" id="GO:0007166">
    <property type="term" value="P:cell surface receptor signaling pathway"/>
    <property type="evidence" value="ECO:0007669"/>
    <property type="project" value="InterPro"/>
</dbReference>
<dbReference type="InterPro" id="IPR003599">
    <property type="entry name" value="Ig_sub"/>
</dbReference>
<dbReference type="InterPro" id="IPR003886">
    <property type="entry name" value="NIDO_dom"/>
</dbReference>
<feature type="domain" description="Ig-like" evidence="17">
    <location>
        <begin position="969"/>
        <end position="1062"/>
    </location>
</feature>
<dbReference type="GO" id="GO:0050808">
    <property type="term" value="P:synapse organization"/>
    <property type="evidence" value="ECO:0007669"/>
    <property type="project" value="TreeGrafter"/>
</dbReference>
<keyword evidence="5 12" id="KW-0812">Transmembrane</keyword>
<dbReference type="eggNOG" id="KOG4193">
    <property type="taxonomic scope" value="Eukaryota"/>
</dbReference>
<dbReference type="InterPro" id="IPR007110">
    <property type="entry name" value="Ig-like_dom"/>
</dbReference>
<dbReference type="PROSITE" id="PS50261">
    <property type="entry name" value="G_PROTEIN_RECEP_F2_4"/>
    <property type="match status" value="1"/>
</dbReference>
<feature type="domain" description="Ig-like" evidence="17">
    <location>
        <begin position="770"/>
        <end position="872"/>
    </location>
</feature>
<dbReference type="SMART" id="SM00409">
    <property type="entry name" value="IG"/>
    <property type="match status" value="15"/>
</dbReference>
<dbReference type="InterPro" id="IPR036179">
    <property type="entry name" value="Ig-like_dom_sf"/>
</dbReference>
<comment type="caution">
    <text evidence="10">Lacks conserved residue(s) required for the propagation of feature annotation.</text>
</comment>
<feature type="domain" description="G-protein coupled receptors family 2 profile 2" evidence="16">
    <location>
        <begin position="2314"/>
        <end position="2566"/>
    </location>
</feature>
<evidence type="ECO:0008006" key="20">
    <source>
        <dbReference type="Google" id="ProtNLM"/>
    </source>
</evidence>
<feature type="transmembrane region" description="Helical" evidence="12">
    <location>
        <begin position="2349"/>
        <end position="2367"/>
    </location>
</feature>
<feature type="domain" description="Ig-like" evidence="17">
    <location>
        <begin position="1176"/>
        <end position="1264"/>
    </location>
</feature>
<dbReference type="GO" id="GO:0005886">
    <property type="term" value="C:plasma membrane"/>
    <property type="evidence" value="ECO:0007669"/>
    <property type="project" value="UniProtKB-SubCell"/>
</dbReference>
<evidence type="ECO:0000256" key="6">
    <source>
        <dbReference type="ARBA" id="ARBA00022729"/>
    </source>
</evidence>
<dbReference type="EnsemblMetazoa" id="XM_020000791.1">
    <property type="protein sequence ID" value="XP_019856350.1"/>
    <property type="gene ID" value="LOC105313988"/>
</dbReference>
<evidence type="ECO:0000313" key="19">
    <source>
        <dbReference type="Proteomes" id="UP000007879"/>
    </source>
</evidence>
<feature type="transmembrane region" description="Helical" evidence="12">
    <location>
        <begin position="2316"/>
        <end position="2337"/>
    </location>
</feature>
<dbReference type="InterPro" id="IPR013783">
    <property type="entry name" value="Ig-like_fold"/>
</dbReference>
<comment type="subcellular location">
    <subcellularLocation>
        <location evidence="2">Cell membrane</location>
    </subcellularLocation>
    <subcellularLocation>
        <location evidence="1">Membrane</location>
        <topology evidence="1">Multi-pass membrane protein</topology>
    </subcellularLocation>
</comment>
<dbReference type="InterPro" id="IPR017981">
    <property type="entry name" value="GPCR_2-like_7TM"/>
</dbReference>
<dbReference type="Pfam" id="PF01825">
    <property type="entry name" value="GPS"/>
    <property type="match status" value="1"/>
</dbReference>
<dbReference type="PROSITE" id="PS50835">
    <property type="entry name" value="IG_LIKE"/>
    <property type="match status" value="12"/>
</dbReference>
<evidence type="ECO:0000256" key="12">
    <source>
        <dbReference type="SAM" id="Phobius"/>
    </source>
</evidence>
<dbReference type="Gene3D" id="1.20.1070.10">
    <property type="entry name" value="Rhodopsin 7-helix transmembrane proteins"/>
    <property type="match status" value="1"/>
</dbReference>
<name>A0A1X7U3Y8_AMPQE</name>
<dbReference type="Gene3D" id="2.60.220.50">
    <property type="match status" value="1"/>
</dbReference>
<evidence type="ECO:0000256" key="9">
    <source>
        <dbReference type="ARBA" id="ARBA00023157"/>
    </source>
</evidence>
<dbReference type="GO" id="GO:0007156">
    <property type="term" value="P:homophilic cell adhesion via plasma membrane adhesion molecules"/>
    <property type="evidence" value="ECO:0007669"/>
    <property type="project" value="TreeGrafter"/>
</dbReference>
<feature type="domain" description="Ig-like" evidence="17">
    <location>
        <begin position="671"/>
        <end position="764"/>
    </location>
</feature>
<evidence type="ECO:0000259" key="15">
    <source>
        <dbReference type="PROSITE" id="PS50221"/>
    </source>
</evidence>
<keyword evidence="4" id="KW-1003">Cell membrane</keyword>
<dbReference type="OrthoDB" id="10062932at2759"/>
<keyword evidence="19" id="KW-1185">Reference proteome</keyword>
<dbReference type="InterPro" id="IPR000742">
    <property type="entry name" value="EGF"/>
</dbReference>
<dbReference type="InterPro" id="IPR046338">
    <property type="entry name" value="GAIN_dom_sf"/>
</dbReference>
<dbReference type="InterPro" id="IPR057244">
    <property type="entry name" value="GAIN_B"/>
</dbReference>
<keyword evidence="8 12" id="KW-0472">Membrane</keyword>
<sequence>MEHLFKRLVCLLVGLCWSIQWTRATTINSLPFLSLDGAENMTTVNTDGDASLSRPIPLPSPLPLGSRNVSTAWVAIDGFIVFESSNIILLPPPYLSIINEIVIAPFWDDIMLYPTQGRVLYGTYNSSSGVTHQVNDFIARNRSGVLNFTAQWVLAAQWIDVCPFSLSSQSSCGENSNSFQVVIATDGNYTFSIFTYSCGSLNSMRQSPVVGYHIDSNNTMEYPWSRTAMVTDIDCINSPASQWTNIVYGLSKVAPTVKMLSEDVFTIFNGTFNISCYAEGNPLPSVVWYKDNIQYDIKNSSITLVSSFTLISTLIFSKISSDDFAHYNCSAVNSVGSSARSSTVELIEPSELAFFSFSHQGINYVPLSSTFSTSALASGKPRPSLTWYGPRGELLVSNASLSIEIDDIDSSVAGNAFIYKNRRLSIASATYYHNGTYMCVASNRIDAFGSVHSIVRTMTLIIIGKPGLKLITSPLVATVSNSFKLSVHVNSNPPVMPSNIIWRFLWKDGIERTVICDTNCSFSDNRFSLTLFNVSSTHEGRYRVSAQNDAGITYLSFYLSVQSPTIITSPPSNISALVGQNITLSCTAIGLPKPLITWNKQCTGSNLTSIWTLNEAYSRFASGVYEVVSSIELIDVDHKDGCYYYCYANSNASIVDNSDTARAFVTIQNTPFIELTTLPKYVLAHSSITLQCNASSFPTPTVYWYKDGLPLNETGRISITYSATETQNQSSLLIESLEVLDRGVYLCKGVHDWVSRREASKSLSLDIFDPSMLTQRPVSVSVLVGKPLQRSCASIGYPAPIIQWSYVTGNGSRNISGSISNSISLLTNGSYSVVSVLEFASVTESDDGRYLCSASNTLLGDTARDEAHFNISIWIIPTISILNTTTIGLRGLPFTIHYTITKTNPPVTGIKWLHGNTPITTSSSQYTLTGYGLTINYLEFSDAGIYTVRVTNEAGNDSSSIEIFVEASPNVSSVPVQSVLLYNNVTLTCNIIARPVNFMVLWYHGSEVINATQLNGRIEMHQNSNSSSIVIRNASLEDGGVYRCAVSNVHGNGSSTTTLLVQIPIGEISGPNNNVVIKGQAVNFSCTVMGYPPPNITWWKRNGHNSSINDTLLPMEAGHYTFSYQSRDTVSTSRLSISNVSLDDEGKYFCIARHQGLVLDVERVSVVSTLQVAVIPVITEYSHNTSSLVGESVLLQCNFKGRPLPSLEWRYNDQIFTGNSSKYIITNDGGLLINDVRLIDAGQYYCSVSNDFGSDTIATELSVQAPPVLTSYPNDNITSVVGAQLLLNCSCNGYPLPTIQWRKNGAFLSESLYNITTSIVVLDEAPSVIGSVLSFSPLTAGNGGQYDCICHNDLARNITVSSQMILVSLLSPPSVSPVSSTSTYVNISSQVLLICSVSGNPLPVVQWTKEDREGIRTTHNGMATTVIKNTTTLESTLSLVNVTESDAGRYYCTGINNVTNYPDYNERTYFDLFVQVTPVLVPDKKYVAGVHKRSNPLDNSTLTFNINSNVFPPINFIQWTYTSFNNGIESSHPITPSSHYLLVNGSRFIRLVIVGVRLSDNGTYSVRVGNAGGIGTGSVHLNVSVESAVISSQQLNYTLGEGNRISFTCIADGVPTPSKFNWFRNNSLLDPALNRRINVTNTLRTGFRTNISSSIGGLESVLVINDVYYPDDIGLYYCRTFNGIGHIATIDPPFNLNVLSPERDFCKNNLCVNGATCTGTICQCPPNYSGRYCEKESLTLESPRIIVPPSNTTGDLYGTVVLNCTVSGTPQPRVTWFKDGREISDQNLDEYSFVIRELSLPDRGFYQCQAVSEMPNGTIQTTNRTGPVVVNINGIVQYTASLYVPESKRDSLATATPDESRRILQEFVDEVNEIVAGKILAGGNELFFIELLASSQYNSSDHTVPVLLTIITKERGSLELLIKVRDQLKKLNIGFKVDGIFDRFDGCSSETILIPSVTDPSLAISLTWPETNIGEEAVVWCPCGGVSLGNGTLYARRYCGGNFTDGREWGMGHFSPCNFTDRARRICKLAELPPKDLVKRLTSENIDDFDPREISVLSSVLLSAQDGVIGQTNASKDMFSVTSSIAMLDSDTLRMAQIQSSAPSRLLQNLEIVTNNLPLVDTDSVLTKLPAFTIEVRKVEKGDFQGETFEIGNKEGTQRQRQATGGVNAASISVPPSLLEEAGELEDGGVAVSSIYHRSTSLFVEEAGKSNVGTSVISATLVHNGTGVSVRNLSSPVVIRFEKPPKQSGLINHFTCSYWSESTLDWSNHGCHLVNDSNEFIVCLCDHLTNFAALLDVSPEPSSEPVDTDIGKALNALSYIGNIVSLFCLGITIITYLKSRKLRRSDHGQLLLNFCLALVGLYLSFILSLHSTSIDPLCAIASILLQYFLLVSFCAMATEALNLYVKLVIVLGKGISRYVLKAALFTWVTPVFVVLFCFAPGYKYYMNDNFCRAEYIPFYIGTVAPFILIYLFNWAMFTMIMAQLLRKKCRKKFAESYSDETGMSFKQQLLIAITLSILFGLGWGFGLFVSATIFTSATIRNIFSVIFILLTSFQGLFIFIMHCLRSAEVRKEWQRWIFRITGVKRFEPPSSVTNSSVIRRRSTKSSSFSKSTLRREGTVESDESGPITERTIELSLGKALDDIVFPVPPIELKKVSELFPSTSGPHFGHDTDSVNCVSLDNPFQFSTCDAPDSIRSPLSPLAPHQISHLDNPLTTSDSDKNGVINDSISSQ</sequence>
<dbReference type="GO" id="GO:0007160">
    <property type="term" value="P:cell-matrix adhesion"/>
    <property type="evidence" value="ECO:0007669"/>
    <property type="project" value="InterPro"/>
</dbReference>
<dbReference type="Pfam" id="PF13927">
    <property type="entry name" value="Ig_3"/>
    <property type="match status" value="8"/>
</dbReference>
<feature type="domain" description="EGF-like" evidence="14">
    <location>
        <begin position="1702"/>
        <end position="1734"/>
    </location>
</feature>
<reference evidence="18" key="2">
    <citation type="submission" date="2017-05" db="UniProtKB">
        <authorList>
            <consortium name="EnsemblMetazoa"/>
        </authorList>
    </citation>
    <scope>IDENTIFICATION</scope>
</reference>
<evidence type="ECO:0000256" key="13">
    <source>
        <dbReference type="SAM" id="SignalP"/>
    </source>
</evidence>
<dbReference type="SMART" id="SM00539">
    <property type="entry name" value="NIDO"/>
    <property type="match status" value="1"/>
</dbReference>
<keyword evidence="9 10" id="KW-1015">Disulfide bond</keyword>
<feature type="domain" description="Ig-like" evidence="17">
    <location>
        <begin position="877"/>
        <end position="964"/>
    </location>
</feature>
<dbReference type="SMART" id="SM00408">
    <property type="entry name" value="IGc2"/>
    <property type="match status" value="13"/>
</dbReference>
<dbReference type="InterPro" id="IPR050958">
    <property type="entry name" value="Cell_Adh-Cytoskel_Orgn"/>
</dbReference>
<dbReference type="Pfam" id="PF00047">
    <property type="entry name" value="ig"/>
    <property type="match status" value="1"/>
</dbReference>
<dbReference type="GO" id="GO:0004930">
    <property type="term" value="F:G protein-coupled receptor activity"/>
    <property type="evidence" value="ECO:0007669"/>
    <property type="project" value="InterPro"/>
</dbReference>
<keyword evidence="6 13" id="KW-0732">Signal</keyword>
<dbReference type="InterPro" id="IPR003598">
    <property type="entry name" value="Ig_sub2"/>
</dbReference>
<comment type="similarity">
    <text evidence="3">Belongs to the G-protein coupled receptor 2 family. Adhesion G-protein coupled receptor (ADGR) subfamily.</text>
</comment>
<dbReference type="Gene3D" id="2.10.25.10">
    <property type="entry name" value="Laminin"/>
    <property type="match status" value="1"/>
</dbReference>
<dbReference type="Proteomes" id="UP000007879">
    <property type="component" value="Unassembled WGS sequence"/>
</dbReference>
<evidence type="ECO:0000256" key="5">
    <source>
        <dbReference type="ARBA" id="ARBA00022692"/>
    </source>
</evidence>
<feature type="domain" description="Ig-like" evidence="17">
    <location>
        <begin position="564"/>
        <end position="666"/>
    </location>
</feature>
<feature type="domain" description="Ig-like" evidence="17">
    <location>
        <begin position="255"/>
        <end position="345"/>
    </location>
</feature>
<feature type="domain" description="Ig-like" evidence="17">
    <location>
        <begin position="1373"/>
        <end position="1468"/>
    </location>
</feature>
<feature type="domain" description="Ig-like" evidence="17">
    <location>
        <begin position="1743"/>
        <end position="1825"/>
    </location>
</feature>
<feature type="transmembrane region" description="Helical" evidence="12">
    <location>
        <begin position="2456"/>
        <end position="2482"/>
    </location>
</feature>
<dbReference type="Pfam" id="PF00002">
    <property type="entry name" value="7tm_2"/>
    <property type="match status" value="1"/>
</dbReference>
<feature type="domain" description="Ig-like" evidence="17">
    <location>
        <begin position="1064"/>
        <end position="1165"/>
    </location>
</feature>
<dbReference type="PROSITE" id="PS50026">
    <property type="entry name" value="EGF_3"/>
    <property type="match status" value="1"/>
</dbReference>
<accession>A0A1X7U3Y8</accession>
<evidence type="ECO:0000256" key="10">
    <source>
        <dbReference type="PROSITE-ProRule" id="PRU00076"/>
    </source>
</evidence>
<dbReference type="InterPro" id="IPR000832">
    <property type="entry name" value="GPCR_2_secretin-like"/>
</dbReference>
<feature type="chain" id="PRO_5011965275" description="Receptor protein-tyrosine kinase" evidence="13">
    <location>
        <begin position="25"/>
        <end position="2731"/>
    </location>
</feature>
<dbReference type="PANTHER" id="PTHR45080">
    <property type="entry name" value="CONTACTIN 5"/>
    <property type="match status" value="1"/>
</dbReference>